<evidence type="ECO:0000256" key="2">
    <source>
        <dbReference type="ARBA" id="ARBA00023239"/>
    </source>
</evidence>
<dbReference type="SUPFAM" id="SSF54427">
    <property type="entry name" value="NTF2-like"/>
    <property type="match status" value="1"/>
</dbReference>
<comment type="caution">
    <text evidence="4">The sequence shown here is derived from an EMBL/GenBank/DDBJ whole genome shotgun (WGS) entry which is preliminary data.</text>
</comment>
<dbReference type="AlphaFoldDB" id="A0A8K0LFN7"/>
<keyword evidence="5" id="KW-1185">Reference proteome</keyword>
<accession>A0A8K0LFN7</accession>
<dbReference type="InterPro" id="IPR032710">
    <property type="entry name" value="NTF2-like_dom_sf"/>
</dbReference>
<name>A0A8K0LFN7_9PEZI</name>
<sequence>MASQRNNYTNEDEKAWRQLSFSWATAYNTKNWSLLDSIAAPQVQILVSEVSQKRGDRTWPKSEYIAHFSSKPMLGDERLQSQHLLGAVVFDANGDDSAVGHWQLQTGLYRTLADGSVREWTVALYVDHLYERIQDTWKFAGFRPHTKLWERGEMYDVMGVFD</sequence>
<comment type="similarity">
    <text evidence="1">Belongs to the scytalone dehydratase family.</text>
</comment>
<evidence type="ECO:0000259" key="3">
    <source>
        <dbReference type="Pfam" id="PF02982"/>
    </source>
</evidence>
<dbReference type="GO" id="GO:0016829">
    <property type="term" value="F:lyase activity"/>
    <property type="evidence" value="ECO:0007669"/>
    <property type="project" value="UniProtKB-KW"/>
</dbReference>
<protein>
    <recommendedName>
        <fullName evidence="3">Scytalone dehydratase-like domain-containing protein</fullName>
    </recommendedName>
</protein>
<evidence type="ECO:0000313" key="5">
    <source>
        <dbReference type="Proteomes" id="UP000809789"/>
    </source>
</evidence>
<dbReference type="EMBL" id="JAESVG020000001">
    <property type="protein sequence ID" value="KAG8631313.1"/>
    <property type="molecule type" value="Genomic_DNA"/>
</dbReference>
<evidence type="ECO:0000313" key="4">
    <source>
        <dbReference type="EMBL" id="KAG8631313.1"/>
    </source>
</evidence>
<dbReference type="Pfam" id="PF02982">
    <property type="entry name" value="Scytalone_dh"/>
    <property type="match status" value="1"/>
</dbReference>
<organism evidence="4 5">
    <name type="scientific">Elsinoe batatas</name>
    <dbReference type="NCBI Taxonomy" id="2601811"/>
    <lineage>
        <taxon>Eukaryota</taxon>
        <taxon>Fungi</taxon>
        <taxon>Dikarya</taxon>
        <taxon>Ascomycota</taxon>
        <taxon>Pezizomycotina</taxon>
        <taxon>Dothideomycetes</taxon>
        <taxon>Dothideomycetidae</taxon>
        <taxon>Myriangiales</taxon>
        <taxon>Elsinoaceae</taxon>
        <taxon>Elsinoe</taxon>
    </lineage>
</organism>
<proteinExistence type="inferred from homology"/>
<reference evidence="4" key="1">
    <citation type="submission" date="2021-07" db="EMBL/GenBank/DDBJ databases">
        <title>Elsinoe batatas strain:CRI-CJ2 Genome sequencing and assembly.</title>
        <authorList>
            <person name="Huang L."/>
        </authorList>
    </citation>
    <scope>NUCLEOTIDE SEQUENCE</scope>
    <source>
        <strain evidence="4">CRI-CJ2</strain>
    </source>
</reference>
<feature type="domain" description="Scytalone dehydratase-like" evidence="3">
    <location>
        <begin position="10"/>
        <end position="150"/>
    </location>
</feature>
<dbReference type="InterPro" id="IPR049884">
    <property type="entry name" value="Scytalone_dh"/>
</dbReference>
<dbReference type="Gene3D" id="3.10.450.50">
    <property type="match status" value="1"/>
</dbReference>
<dbReference type="Proteomes" id="UP000809789">
    <property type="component" value="Unassembled WGS sequence"/>
</dbReference>
<keyword evidence="2" id="KW-0456">Lyase</keyword>
<gene>
    <name evidence="4" type="ORF">KVT40_000453</name>
</gene>
<dbReference type="OrthoDB" id="5281072at2759"/>
<evidence type="ECO:0000256" key="1">
    <source>
        <dbReference type="ARBA" id="ARBA00008584"/>
    </source>
</evidence>